<dbReference type="PANTHER" id="PTHR47955:SF18">
    <property type="entry name" value="CYTOCHROME P450 71A1-LIKE"/>
    <property type="match status" value="1"/>
</dbReference>
<evidence type="ECO:0000313" key="8">
    <source>
        <dbReference type="RefSeq" id="XP_010264863.1"/>
    </source>
</evidence>
<protein>
    <submittedName>
        <fullName evidence="8">Cytochrome P450 71A1-like</fullName>
    </submittedName>
</protein>
<keyword evidence="5" id="KW-0560">Oxidoreductase</keyword>
<dbReference type="RefSeq" id="XP_010264863.1">
    <property type="nucleotide sequence ID" value="XM_010266561.2"/>
</dbReference>
<keyword evidence="6" id="KW-0812">Transmembrane</keyword>
<evidence type="ECO:0000256" key="2">
    <source>
        <dbReference type="ARBA" id="ARBA00022723"/>
    </source>
</evidence>
<keyword evidence="5" id="KW-0503">Monooxygenase</keyword>
<comment type="similarity">
    <text evidence="1 5">Belongs to the cytochrome P450 family.</text>
</comment>
<dbReference type="SUPFAM" id="SSF48264">
    <property type="entry name" value="Cytochrome P450"/>
    <property type="match status" value="1"/>
</dbReference>
<accession>A0A1U8AGK5</accession>
<dbReference type="KEGG" id="nnu:104602761"/>
<reference evidence="8" key="1">
    <citation type="submission" date="2025-08" db="UniProtKB">
        <authorList>
            <consortium name="RefSeq"/>
        </authorList>
    </citation>
    <scope>IDENTIFICATION</scope>
</reference>
<keyword evidence="4 5" id="KW-0349">Heme</keyword>
<dbReference type="GO" id="GO:0020037">
    <property type="term" value="F:heme binding"/>
    <property type="evidence" value="ECO:0007669"/>
    <property type="project" value="InterPro"/>
</dbReference>
<dbReference type="FunFam" id="1.10.630.10:FF:000011">
    <property type="entry name" value="Cytochrome P450 83B1"/>
    <property type="match status" value="1"/>
</dbReference>
<keyword evidence="6" id="KW-0472">Membrane</keyword>
<comment type="cofactor">
    <cofactor evidence="4">
        <name>heme</name>
        <dbReference type="ChEBI" id="CHEBI:30413"/>
    </cofactor>
</comment>
<evidence type="ECO:0000256" key="4">
    <source>
        <dbReference type="PIRSR" id="PIRSR602401-1"/>
    </source>
</evidence>
<dbReference type="OrthoDB" id="1470350at2759"/>
<dbReference type="PROSITE" id="PS00086">
    <property type="entry name" value="CYTOCHROME_P450"/>
    <property type="match status" value="1"/>
</dbReference>
<gene>
    <name evidence="8" type="primary">LOC104602761</name>
</gene>
<dbReference type="PANTHER" id="PTHR47955">
    <property type="entry name" value="CYTOCHROME P450 FAMILY 71 PROTEIN"/>
    <property type="match status" value="1"/>
</dbReference>
<dbReference type="Pfam" id="PF00067">
    <property type="entry name" value="p450"/>
    <property type="match status" value="1"/>
</dbReference>
<dbReference type="OMA" id="IVENHDI"/>
<evidence type="ECO:0000256" key="6">
    <source>
        <dbReference type="SAM" id="Phobius"/>
    </source>
</evidence>
<dbReference type="InterPro" id="IPR036396">
    <property type="entry name" value="Cyt_P450_sf"/>
</dbReference>
<dbReference type="Proteomes" id="UP000189703">
    <property type="component" value="Unplaced"/>
</dbReference>
<dbReference type="GeneID" id="104602761"/>
<dbReference type="PRINTS" id="PR00463">
    <property type="entry name" value="EP450I"/>
</dbReference>
<keyword evidence="2 4" id="KW-0479">Metal-binding</keyword>
<sequence>MAEQQVILLPLLSLPLLLLFSLVFLFRLRRCSIKLPPSPLGIPIIGNFHQLGALPHRSLKALSQKYGPLMLLHLGSVPVLVVSSADISMEITKTQDINFANRPVTTAAQTLLYGCTDVGFSPYGEYWRQVRKISVLQLLSANRVQSFRFTREEEVALLIKKISHSCQLRSSVNLSELLPNLSHNLISRAAFSSKFEVEDDDSRRIGHLTMEVFSLLGVFSFRDFFPYLGWIDTVTGLDGRLKRTSQELDKLLDQVIQHHLVSTTQRSKGGQRDGEDFLDILLQAQKDTTLDIPITRDNIKAIILDMFIGGSYTTAITVEWTMAELVRHPIVMRKVQEEVRSVVGKKSKVEEDDIRQMAYLKAVIKEILRLHPPAPLLVPRESIRATNVNDYHIPAKTRVFINVWAIQRDPKLWENPEEFIPERFINNPVDFQGRDFHFLPFGAGRRGCPGIQFGLASTELILANLLYWFDWELPGNLKLEELDIDEDFGITVHKKTPLHLAPQFHFSE</sequence>
<evidence type="ECO:0000256" key="1">
    <source>
        <dbReference type="ARBA" id="ARBA00010617"/>
    </source>
</evidence>
<dbReference type="PRINTS" id="PR00385">
    <property type="entry name" value="P450"/>
</dbReference>
<dbReference type="AlphaFoldDB" id="A0A1U8AGK5"/>
<organism evidence="7 8">
    <name type="scientific">Nelumbo nucifera</name>
    <name type="common">Sacred lotus</name>
    <dbReference type="NCBI Taxonomy" id="4432"/>
    <lineage>
        <taxon>Eukaryota</taxon>
        <taxon>Viridiplantae</taxon>
        <taxon>Streptophyta</taxon>
        <taxon>Embryophyta</taxon>
        <taxon>Tracheophyta</taxon>
        <taxon>Spermatophyta</taxon>
        <taxon>Magnoliopsida</taxon>
        <taxon>Proteales</taxon>
        <taxon>Nelumbonaceae</taxon>
        <taxon>Nelumbo</taxon>
    </lineage>
</organism>
<dbReference type="GO" id="GO:0005506">
    <property type="term" value="F:iron ion binding"/>
    <property type="evidence" value="ECO:0007669"/>
    <property type="project" value="InterPro"/>
</dbReference>
<dbReference type="InterPro" id="IPR002401">
    <property type="entry name" value="Cyt_P450_E_grp-I"/>
</dbReference>
<dbReference type="Gene3D" id="1.10.630.10">
    <property type="entry name" value="Cytochrome P450"/>
    <property type="match status" value="1"/>
</dbReference>
<name>A0A1U8AGK5_NELNU</name>
<dbReference type="InterPro" id="IPR001128">
    <property type="entry name" value="Cyt_P450"/>
</dbReference>
<evidence type="ECO:0000256" key="3">
    <source>
        <dbReference type="ARBA" id="ARBA00023004"/>
    </source>
</evidence>
<keyword evidence="3 4" id="KW-0408">Iron</keyword>
<dbReference type="InParanoid" id="A0A1U8AGK5"/>
<evidence type="ECO:0000256" key="5">
    <source>
        <dbReference type="RuleBase" id="RU000461"/>
    </source>
</evidence>
<feature type="binding site" description="axial binding residue" evidence="4">
    <location>
        <position position="448"/>
    </location>
    <ligand>
        <name>heme</name>
        <dbReference type="ChEBI" id="CHEBI:30413"/>
    </ligand>
    <ligandPart>
        <name>Fe</name>
        <dbReference type="ChEBI" id="CHEBI:18248"/>
    </ligandPart>
</feature>
<dbReference type="InterPro" id="IPR017972">
    <property type="entry name" value="Cyt_P450_CS"/>
</dbReference>
<dbReference type="GO" id="GO:0004497">
    <property type="term" value="F:monooxygenase activity"/>
    <property type="evidence" value="ECO:0007669"/>
    <property type="project" value="UniProtKB-KW"/>
</dbReference>
<proteinExistence type="inferred from homology"/>
<evidence type="ECO:0000313" key="7">
    <source>
        <dbReference type="Proteomes" id="UP000189703"/>
    </source>
</evidence>
<feature type="transmembrane region" description="Helical" evidence="6">
    <location>
        <begin position="6"/>
        <end position="26"/>
    </location>
</feature>
<dbReference type="CDD" id="cd11072">
    <property type="entry name" value="CYP71-like"/>
    <property type="match status" value="1"/>
</dbReference>
<keyword evidence="7" id="KW-1185">Reference proteome</keyword>
<keyword evidence="6" id="KW-1133">Transmembrane helix</keyword>
<dbReference type="eggNOG" id="KOG0156">
    <property type="taxonomic scope" value="Eukaryota"/>
</dbReference>
<dbReference type="GO" id="GO:0016705">
    <property type="term" value="F:oxidoreductase activity, acting on paired donors, with incorporation or reduction of molecular oxygen"/>
    <property type="evidence" value="ECO:0007669"/>
    <property type="project" value="InterPro"/>
</dbReference>